<feature type="non-terminal residue" evidence="3">
    <location>
        <position position="1"/>
    </location>
</feature>
<reference evidence="3 4" key="1">
    <citation type="journal article" date="2013" name="Proc. Natl. Acad. Sci. U.S.A.">
        <title>Fine-scale variation in meiotic recombination in Mimulus inferred from population shotgun sequencing.</title>
        <authorList>
            <person name="Hellsten U."/>
            <person name="Wright K.M."/>
            <person name="Jenkins J."/>
            <person name="Shu S."/>
            <person name="Yuan Y."/>
            <person name="Wessler S.R."/>
            <person name="Schmutz J."/>
            <person name="Willis J.H."/>
            <person name="Rokhsar D.S."/>
        </authorList>
    </citation>
    <scope>NUCLEOTIDE SEQUENCE [LARGE SCALE GENOMIC DNA]</scope>
    <source>
        <strain evidence="4">cv. DUN x IM62</strain>
    </source>
</reference>
<feature type="domain" description="Phytocyanin" evidence="2">
    <location>
        <begin position="1"/>
        <end position="54"/>
    </location>
</feature>
<dbReference type="InterPro" id="IPR008972">
    <property type="entry name" value="Cupredoxin"/>
</dbReference>
<dbReference type="SUPFAM" id="SSF49503">
    <property type="entry name" value="Cupredoxins"/>
    <property type="match status" value="1"/>
</dbReference>
<dbReference type="GO" id="GO:0009055">
    <property type="term" value="F:electron transfer activity"/>
    <property type="evidence" value="ECO:0007669"/>
    <property type="project" value="InterPro"/>
</dbReference>
<dbReference type="GO" id="GO:0005886">
    <property type="term" value="C:plasma membrane"/>
    <property type="evidence" value="ECO:0000318"/>
    <property type="project" value="GO_Central"/>
</dbReference>
<protein>
    <recommendedName>
        <fullName evidence="2">Phytocyanin domain-containing protein</fullName>
    </recommendedName>
</protein>
<organism evidence="3 4">
    <name type="scientific">Erythranthe guttata</name>
    <name type="common">Yellow monkey flower</name>
    <name type="synonym">Mimulus guttatus</name>
    <dbReference type="NCBI Taxonomy" id="4155"/>
    <lineage>
        <taxon>Eukaryota</taxon>
        <taxon>Viridiplantae</taxon>
        <taxon>Streptophyta</taxon>
        <taxon>Embryophyta</taxon>
        <taxon>Tracheophyta</taxon>
        <taxon>Spermatophyta</taxon>
        <taxon>Magnoliopsida</taxon>
        <taxon>eudicotyledons</taxon>
        <taxon>Gunneridae</taxon>
        <taxon>Pentapetalae</taxon>
        <taxon>asterids</taxon>
        <taxon>lamiids</taxon>
        <taxon>Lamiales</taxon>
        <taxon>Phrymaceae</taxon>
        <taxon>Erythranthe</taxon>
    </lineage>
</organism>
<dbReference type="Proteomes" id="UP000030748">
    <property type="component" value="Unassembled WGS sequence"/>
</dbReference>
<dbReference type="InterPro" id="IPR003245">
    <property type="entry name" value="Phytocyanin_dom"/>
</dbReference>
<evidence type="ECO:0000259" key="2">
    <source>
        <dbReference type="PROSITE" id="PS51485"/>
    </source>
</evidence>
<dbReference type="AlphaFoldDB" id="A0A022R4T8"/>
<feature type="compositionally biased region" description="Pro residues" evidence="1">
    <location>
        <begin position="65"/>
        <end position="77"/>
    </location>
</feature>
<dbReference type="PROSITE" id="PS51485">
    <property type="entry name" value="PHYTOCYANIN"/>
    <property type="match status" value="1"/>
</dbReference>
<keyword evidence="4" id="KW-1185">Reference proteome</keyword>
<dbReference type="Gene3D" id="2.60.40.420">
    <property type="entry name" value="Cupredoxins - blue copper proteins"/>
    <property type="match status" value="1"/>
</dbReference>
<sequence length="125" mass="13162">TMDTFDTCSSTNSIAFATVGPVSLTLNSTAPNYYTCAFGQHCSLGQKLSIYVLLTSSTPTTRTPSPAPLVAPTPTPTPTTTTTPSPSRHHRHSPPPSSAPSPSLMGEIVTITTHLSFLHWSFSAS</sequence>
<proteinExistence type="predicted"/>
<accession>A0A022R4T8</accession>
<name>A0A022R4T8_ERYGU</name>
<dbReference type="EMBL" id="KI630643">
    <property type="protein sequence ID" value="EYU34989.1"/>
    <property type="molecule type" value="Genomic_DNA"/>
</dbReference>
<gene>
    <name evidence="3" type="ORF">MIMGU_mgv1a019386mg</name>
</gene>
<evidence type="ECO:0000313" key="4">
    <source>
        <dbReference type="Proteomes" id="UP000030748"/>
    </source>
</evidence>
<evidence type="ECO:0000256" key="1">
    <source>
        <dbReference type="SAM" id="MobiDB-lite"/>
    </source>
</evidence>
<feature type="region of interest" description="Disordered" evidence="1">
    <location>
        <begin position="59"/>
        <end position="104"/>
    </location>
</feature>
<evidence type="ECO:0000313" key="3">
    <source>
        <dbReference type="EMBL" id="EYU34989.1"/>
    </source>
</evidence>
<dbReference type="STRING" id="4155.A0A022R4T8"/>
<dbReference type="Pfam" id="PF02298">
    <property type="entry name" value="Cu_bind_like"/>
    <property type="match status" value="1"/>
</dbReference>